<dbReference type="GeneID" id="25733686"/>
<dbReference type="InterPro" id="IPR014710">
    <property type="entry name" value="RmlC-like_jellyroll"/>
</dbReference>
<dbReference type="Gene3D" id="1.10.510.10">
    <property type="entry name" value="Transferase(Phosphotransferase) domain 1"/>
    <property type="match status" value="1"/>
</dbReference>
<keyword evidence="5" id="KW-1185">Reference proteome</keyword>
<dbReference type="GO" id="GO:0005524">
    <property type="term" value="F:ATP binding"/>
    <property type="evidence" value="ECO:0007669"/>
    <property type="project" value="InterPro"/>
</dbReference>
<gene>
    <name evidence="4" type="ORF">MNEG_15972</name>
</gene>
<dbReference type="GO" id="GO:0004672">
    <property type="term" value="F:protein kinase activity"/>
    <property type="evidence" value="ECO:0007669"/>
    <property type="project" value="InterPro"/>
</dbReference>
<dbReference type="SUPFAM" id="SSF56112">
    <property type="entry name" value="Protein kinase-like (PK-like)"/>
    <property type="match status" value="1"/>
</dbReference>
<dbReference type="KEGG" id="mng:MNEG_15972"/>
<dbReference type="InterPro" id="IPR011009">
    <property type="entry name" value="Kinase-like_dom_sf"/>
</dbReference>
<feature type="region of interest" description="Disordered" evidence="1">
    <location>
        <begin position="176"/>
        <end position="195"/>
    </location>
</feature>
<dbReference type="Gene3D" id="2.60.120.10">
    <property type="entry name" value="Jelly Rolls"/>
    <property type="match status" value="1"/>
</dbReference>
<organism evidence="4 5">
    <name type="scientific">Monoraphidium neglectum</name>
    <dbReference type="NCBI Taxonomy" id="145388"/>
    <lineage>
        <taxon>Eukaryota</taxon>
        <taxon>Viridiplantae</taxon>
        <taxon>Chlorophyta</taxon>
        <taxon>core chlorophytes</taxon>
        <taxon>Chlorophyceae</taxon>
        <taxon>CS clade</taxon>
        <taxon>Sphaeropleales</taxon>
        <taxon>Selenastraceae</taxon>
        <taxon>Monoraphidium</taxon>
    </lineage>
</organism>
<proteinExistence type="predicted"/>
<feature type="region of interest" description="Disordered" evidence="1">
    <location>
        <begin position="379"/>
        <end position="436"/>
    </location>
</feature>
<dbReference type="InterPro" id="IPR000719">
    <property type="entry name" value="Prot_kinase_dom"/>
</dbReference>
<feature type="domain" description="Cyclic nucleotide-binding" evidence="3">
    <location>
        <begin position="138"/>
        <end position="174"/>
    </location>
</feature>
<dbReference type="InterPro" id="IPR000595">
    <property type="entry name" value="cNMP-bd_dom"/>
</dbReference>
<feature type="compositionally biased region" description="Acidic residues" evidence="1">
    <location>
        <begin position="228"/>
        <end position="247"/>
    </location>
</feature>
<protein>
    <recommendedName>
        <fullName evidence="6">cGMP-dependent protein kinase</fullName>
    </recommendedName>
</protein>
<dbReference type="AlphaFoldDB" id="A0A0D2LPU7"/>
<reference evidence="4 5" key="1">
    <citation type="journal article" date="2013" name="BMC Genomics">
        <title>Reconstruction of the lipid metabolism for the microalga Monoraphidium neglectum from its genome sequence reveals characteristics suitable for biofuel production.</title>
        <authorList>
            <person name="Bogen C."/>
            <person name="Al-Dilaimi A."/>
            <person name="Albersmeier A."/>
            <person name="Wichmann J."/>
            <person name="Grundmann M."/>
            <person name="Rupp O."/>
            <person name="Lauersen K.J."/>
            <person name="Blifernez-Klassen O."/>
            <person name="Kalinowski J."/>
            <person name="Goesmann A."/>
            <person name="Mussgnug J.H."/>
            <person name="Kruse O."/>
        </authorList>
    </citation>
    <scope>NUCLEOTIDE SEQUENCE [LARGE SCALE GENOMIC DNA]</scope>
    <source>
        <strain evidence="4 5">SAG 48.87</strain>
    </source>
</reference>
<evidence type="ECO:0000313" key="5">
    <source>
        <dbReference type="Proteomes" id="UP000054498"/>
    </source>
</evidence>
<evidence type="ECO:0000256" key="1">
    <source>
        <dbReference type="SAM" id="MobiDB-lite"/>
    </source>
</evidence>
<accession>A0A0D2LPU7</accession>
<name>A0A0D2LPU7_9CHLO</name>
<evidence type="ECO:0000259" key="3">
    <source>
        <dbReference type="PROSITE" id="PS50042"/>
    </source>
</evidence>
<feature type="non-terminal residue" evidence="4">
    <location>
        <position position="436"/>
    </location>
</feature>
<evidence type="ECO:0000313" key="4">
    <source>
        <dbReference type="EMBL" id="KIY91991.1"/>
    </source>
</evidence>
<dbReference type="PROSITE" id="PS50011">
    <property type="entry name" value="PROTEIN_KINASE_DOM"/>
    <property type="match status" value="1"/>
</dbReference>
<dbReference type="RefSeq" id="XP_013891011.1">
    <property type="nucleotide sequence ID" value="XM_014035557.1"/>
</dbReference>
<dbReference type="Proteomes" id="UP000054498">
    <property type="component" value="Unassembled WGS sequence"/>
</dbReference>
<feature type="region of interest" description="Disordered" evidence="1">
    <location>
        <begin position="324"/>
        <end position="358"/>
    </location>
</feature>
<evidence type="ECO:0008006" key="6">
    <source>
        <dbReference type="Google" id="ProtNLM"/>
    </source>
</evidence>
<dbReference type="OrthoDB" id="8693905at2759"/>
<feature type="domain" description="Protein kinase" evidence="2">
    <location>
        <begin position="1"/>
        <end position="72"/>
    </location>
</feature>
<evidence type="ECO:0000259" key="2">
    <source>
        <dbReference type="PROSITE" id="PS50011"/>
    </source>
</evidence>
<feature type="compositionally biased region" description="Low complexity" evidence="1">
    <location>
        <begin position="403"/>
        <end position="418"/>
    </location>
</feature>
<feature type="region of interest" description="Disordered" evidence="1">
    <location>
        <begin position="223"/>
        <end position="258"/>
    </location>
</feature>
<dbReference type="EMBL" id="KK106062">
    <property type="protein sequence ID" value="KIY91991.1"/>
    <property type="molecule type" value="Genomic_DNA"/>
</dbReference>
<dbReference type="PROSITE" id="PS50042">
    <property type="entry name" value="CNMP_BINDING_3"/>
    <property type="match status" value="1"/>
</dbReference>
<feature type="compositionally biased region" description="Gly residues" evidence="1">
    <location>
        <begin position="324"/>
        <end position="333"/>
    </location>
</feature>
<sequence length="436" mass="42147">MFVFGCAPYGADSVLRLYDLIRTAPLAWPAPGGPGAPGAPPSAALRSLLEGLLEKDPEKRLSLAQVAAHEWVSNSGRLPPLKLCAGGGATGAGDAAAGGGGAAAAAAAAAPTGARGAPSGAEQAGALTAWVHQVKAAVPSVEERLFKRGHVLIREGNVPEGLFLILSGTCEIIRGGAATPPTPPPGAAAGAGGACGSPRMARAVSGVSAAAFGSAAAAADFADRLSDSEDEVDEEDEEEEEDEEPDADLAAPGTAPRSCSVAATPAAAAAAGKFESPAVDTELVGVAFSPGFAAGCGGGVSPKAGAKAPAPFAVFARGWSSGDGAGPGAGGWAEGVQSGRDSPVPSAGGDGARTPPRVTLRRVSKLIGRLSAAAAATLQAQQHSRGASPPPAAAIVGGGGVLGQRPGSGSSAGSLGPLKARRATSAELESPGLSAA</sequence>
<dbReference type="InterPro" id="IPR018490">
    <property type="entry name" value="cNMP-bd_dom_sf"/>
</dbReference>
<dbReference type="SUPFAM" id="SSF51206">
    <property type="entry name" value="cAMP-binding domain-like"/>
    <property type="match status" value="1"/>
</dbReference>